<feature type="non-terminal residue" evidence="1">
    <location>
        <position position="43"/>
    </location>
</feature>
<gene>
    <name evidence="1" type="ORF">LCGC14_3136310</name>
</gene>
<dbReference type="AlphaFoldDB" id="A0A0F8VY73"/>
<evidence type="ECO:0000313" key="1">
    <source>
        <dbReference type="EMBL" id="KKK49312.1"/>
    </source>
</evidence>
<proteinExistence type="predicted"/>
<protein>
    <submittedName>
        <fullName evidence="1">Uncharacterized protein</fullName>
    </submittedName>
</protein>
<reference evidence="1" key="1">
    <citation type="journal article" date="2015" name="Nature">
        <title>Complex archaea that bridge the gap between prokaryotes and eukaryotes.</title>
        <authorList>
            <person name="Spang A."/>
            <person name="Saw J.H."/>
            <person name="Jorgensen S.L."/>
            <person name="Zaremba-Niedzwiedzka K."/>
            <person name="Martijn J."/>
            <person name="Lind A.E."/>
            <person name="van Eijk R."/>
            <person name="Schleper C."/>
            <person name="Guy L."/>
            <person name="Ettema T.J."/>
        </authorList>
    </citation>
    <scope>NUCLEOTIDE SEQUENCE</scope>
</reference>
<sequence length="43" mass="4632">MNLGMMTCAGSADVKRVTVSAGRVYRMTSIHLTRTDTIPTGMT</sequence>
<comment type="caution">
    <text evidence="1">The sequence shown here is derived from an EMBL/GenBank/DDBJ whole genome shotgun (WGS) entry which is preliminary data.</text>
</comment>
<name>A0A0F8VY73_9ZZZZ</name>
<accession>A0A0F8VY73</accession>
<organism evidence="1">
    <name type="scientific">marine sediment metagenome</name>
    <dbReference type="NCBI Taxonomy" id="412755"/>
    <lineage>
        <taxon>unclassified sequences</taxon>
        <taxon>metagenomes</taxon>
        <taxon>ecological metagenomes</taxon>
    </lineage>
</organism>
<dbReference type="EMBL" id="LAZR01068612">
    <property type="protein sequence ID" value="KKK49312.1"/>
    <property type="molecule type" value="Genomic_DNA"/>
</dbReference>